<dbReference type="SUPFAM" id="SSF63965">
    <property type="entry name" value="Precorrin-8X methylmutase CbiC/CobH"/>
    <property type="match status" value="1"/>
</dbReference>
<dbReference type="EMBL" id="LWDV01000009">
    <property type="protein sequence ID" value="OCL26126.1"/>
    <property type="molecule type" value="Genomic_DNA"/>
</dbReference>
<keyword evidence="7" id="KW-1185">Reference proteome</keyword>
<dbReference type="AlphaFoldDB" id="A0A1C0A7A2"/>
<reference evidence="6 7" key="2">
    <citation type="submission" date="2016-08" db="EMBL/GenBank/DDBJ databases">
        <title>Orenia metallireducens sp. nov. strain Z6, a Novel Metal-reducing Firmicute from the Deep Subsurface.</title>
        <authorList>
            <person name="Maxim B.I."/>
            <person name="Kenneth K."/>
            <person name="Flynn T.M."/>
            <person name="Oloughlin E.J."/>
            <person name="Locke R.A."/>
            <person name="Weber J.R."/>
            <person name="Egan S.M."/>
            <person name="Mackie R.I."/>
            <person name="Cann I.K."/>
        </authorList>
    </citation>
    <scope>NUCLEOTIDE SEQUENCE [LARGE SCALE GENOMIC DNA]</scope>
    <source>
        <strain evidence="6 7">Z6</strain>
    </source>
</reference>
<dbReference type="PANTHER" id="PTHR43588:SF1">
    <property type="entry name" value="COBALT-PRECORRIN-8 METHYLMUTASE"/>
    <property type="match status" value="1"/>
</dbReference>
<comment type="caution">
    <text evidence="6">The sequence shown here is derived from an EMBL/GenBank/DDBJ whole genome shotgun (WGS) entry which is preliminary data.</text>
</comment>
<dbReference type="OrthoDB" id="9780708at2"/>
<evidence type="ECO:0000256" key="1">
    <source>
        <dbReference type="ARBA" id="ARBA00004953"/>
    </source>
</evidence>
<dbReference type="PANTHER" id="PTHR43588">
    <property type="entry name" value="COBALT-PRECORRIN-8 METHYLMUTASE"/>
    <property type="match status" value="1"/>
</dbReference>
<dbReference type="GO" id="GO:0016993">
    <property type="term" value="F:precorrin-8X methylmutase activity"/>
    <property type="evidence" value="ECO:0007669"/>
    <property type="project" value="InterPro"/>
</dbReference>
<comment type="similarity">
    <text evidence="2">Belongs to the CobH/CbiC family.</text>
</comment>
<accession>A0A1C0A7A2</accession>
<gene>
    <name evidence="6" type="ORF">U472_08915</name>
</gene>
<proteinExistence type="inferred from homology"/>
<keyword evidence="4 6" id="KW-0413">Isomerase</keyword>
<evidence type="ECO:0000256" key="2">
    <source>
        <dbReference type="ARBA" id="ARBA00009774"/>
    </source>
</evidence>
<evidence type="ECO:0000256" key="4">
    <source>
        <dbReference type="ARBA" id="ARBA00023235"/>
    </source>
</evidence>
<dbReference type="RefSeq" id="WP_068717629.1">
    <property type="nucleotide sequence ID" value="NZ_LWDV01000009.1"/>
</dbReference>
<dbReference type="InterPro" id="IPR036588">
    <property type="entry name" value="CobH/CbiC_sf"/>
</dbReference>
<evidence type="ECO:0000313" key="6">
    <source>
        <dbReference type="EMBL" id="OCL26126.1"/>
    </source>
</evidence>
<dbReference type="UniPathway" id="UPA00148"/>
<dbReference type="Proteomes" id="UP000093514">
    <property type="component" value="Unassembled WGS sequence"/>
</dbReference>
<reference evidence="7" key="1">
    <citation type="submission" date="2016-07" db="EMBL/GenBank/DDBJ databases">
        <authorList>
            <person name="Florea S."/>
            <person name="Webb J.S."/>
            <person name="Jaromczyk J."/>
            <person name="Schardl C.L."/>
        </authorList>
    </citation>
    <scope>NUCLEOTIDE SEQUENCE [LARGE SCALE GENOMIC DNA]</scope>
    <source>
        <strain evidence="7">Z6</strain>
    </source>
</reference>
<name>A0A1C0A7A2_9FIRM</name>
<feature type="domain" description="Cobalamin biosynthesis precorrin-8X methylmutase CobH/CbiC" evidence="5">
    <location>
        <begin position="10"/>
        <end position="204"/>
    </location>
</feature>
<evidence type="ECO:0000256" key="3">
    <source>
        <dbReference type="ARBA" id="ARBA00022573"/>
    </source>
</evidence>
<keyword evidence="3" id="KW-0169">Cobalamin biosynthesis</keyword>
<dbReference type="GO" id="GO:0009236">
    <property type="term" value="P:cobalamin biosynthetic process"/>
    <property type="evidence" value="ECO:0007669"/>
    <property type="project" value="UniProtKB-UniPathway"/>
</dbReference>
<dbReference type="Pfam" id="PF02570">
    <property type="entry name" value="CbiC"/>
    <property type="match status" value="1"/>
</dbReference>
<evidence type="ECO:0000259" key="5">
    <source>
        <dbReference type="Pfam" id="PF02570"/>
    </source>
</evidence>
<sequence length="205" mass="22194">MEFNKNPKGIEARSMEIITEEVGNLGQSPQEDKVIKRVIHATADLEFAKLVVISKGAVEAGLSALKAGINIVTDVNMLKAGITKGKRRELNIKVNCFISNEEIATEAKKLGITRSMMSMRRAAQDKDNKIFAIGNAPTALFELIRLVKEGKAAPELIIGTPVGFVGAKESKEELEKLDIPYITVRGRKGGSPVAASIVNALLYMC</sequence>
<dbReference type="InterPro" id="IPR003722">
    <property type="entry name" value="Cbl_synth_CobH/CbiC"/>
</dbReference>
<protein>
    <submittedName>
        <fullName evidence="6">Precorrin isomerase</fullName>
    </submittedName>
</protein>
<organism evidence="6 7">
    <name type="scientific">Orenia metallireducens</name>
    <dbReference type="NCBI Taxonomy" id="1413210"/>
    <lineage>
        <taxon>Bacteria</taxon>
        <taxon>Bacillati</taxon>
        <taxon>Bacillota</taxon>
        <taxon>Clostridia</taxon>
        <taxon>Halanaerobiales</taxon>
        <taxon>Halobacteroidaceae</taxon>
        <taxon>Orenia</taxon>
    </lineage>
</organism>
<comment type="pathway">
    <text evidence="1">Cofactor biosynthesis; adenosylcobalamin biosynthesis.</text>
</comment>
<dbReference type="Gene3D" id="3.40.50.10230">
    <property type="entry name" value="Cobalamin biosynthesis CobH/CbiC, precorrin-8X methylmutase"/>
    <property type="match status" value="1"/>
</dbReference>
<evidence type="ECO:0000313" key="7">
    <source>
        <dbReference type="Proteomes" id="UP000093514"/>
    </source>
</evidence>